<dbReference type="RefSeq" id="WP_345363228.1">
    <property type="nucleotide sequence ID" value="NZ_BAABII010000009.1"/>
</dbReference>
<evidence type="ECO:0000313" key="1">
    <source>
        <dbReference type="EMBL" id="MEY8040009.1"/>
    </source>
</evidence>
<protein>
    <submittedName>
        <fullName evidence="1">Lasso RiPP family leader peptide-containing protein</fullName>
    </submittedName>
</protein>
<sequence>MTDTYAAPELTEVGEFAADTLGLGGVLYDATARHSY</sequence>
<comment type="caution">
    <text evidence="1">The sequence shown here is derived from an EMBL/GenBank/DDBJ whole genome shotgun (WGS) entry which is preliminary data.</text>
</comment>
<evidence type="ECO:0000313" key="2">
    <source>
        <dbReference type="Proteomes" id="UP001564626"/>
    </source>
</evidence>
<name>A0ABV4CFX3_9PSEU</name>
<organism evidence="1 2">
    <name type="scientific">Saccharopolyspora cebuensis</name>
    <dbReference type="NCBI Taxonomy" id="418759"/>
    <lineage>
        <taxon>Bacteria</taxon>
        <taxon>Bacillati</taxon>
        <taxon>Actinomycetota</taxon>
        <taxon>Actinomycetes</taxon>
        <taxon>Pseudonocardiales</taxon>
        <taxon>Pseudonocardiaceae</taxon>
        <taxon>Saccharopolyspora</taxon>
    </lineage>
</organism>
<gene>
    <name evidence="1" type="ORF">AB8O55_11435</name>
</gene>
<dbReference type="EMBL" id="JBGEHV010000016">
    <property type="protein sequence ID" value="MEY8040009.1"/>
    <property type="molecule type" value="Genomic_DNA"/>
</dbReference>
<accession>A0ABV4CFX3</accession>
<proteinExistence type="predicted"/>
<keyword evidence="2" id="KW-1185">Reference proteome</keyword>
<dbReference type="Proteomes" id="UP001564626">
    <property type="component" value="Unassembled WGS sequence"/>
</dbReference>
<reference evidence="1 2" key="1">
    <citation type="submission" date="2024-08" db="EMBL/GenBank/DDBJ databases">
        <title>Genome mining of Saccharopolyspora cebuensis PGLac3 from Nigerian medicinal plant.</title>
        <authorList>
            <person name="Ezeobiora C.E."/>
            <person name="Igbokwe N.H."/>
            <person name="Amin D.H."/>
            <person name="Mendie U.E."/>
        </authorList>
    </citation>
    <scope>NUCLEOTIDE SEQUENCE [LARGE SCALE GENOMIC DNA]</scope>
    <source>
        <strain evidence="1 2">PGLac3</strain>
    </source>
</reference>
<dbReference type="NCBIfam" id="NF033521">
    <property type="entry name" value="lasso_leader_L3"/>
    <property type="match status" value="1"/>
</dbReference>